<dbReference type="EMBL" id="JROC01000036">
    <property type="protein sequence ID" value="KGL66445.1"/>
    <property type="molecule type" value="Genomic_DNA"/>
</dbReference>
<evidence type="ECO:0000313" key="9">
    <source>
        <dbReference type="EMBL" id="KGL66445.1"/>
    </source>
</evidence>
<dbReference type="InterPro" id="IPR027417">
    <property type="entry name" value="P-loop_NTPase"/>
</dbReference>
<protein>
    <submittedName>
        <fullName evidence="9">Phosphate ABC transporter ATP-binding protein</fullName>
    </submittedName>
</protein>
<evidence type="ECO:0000256" key="7">
    <source>
        <dbReference type="ARBA" id="ARBA00023136"/>
    </source>
</evidence>
<accession>A0A099YD40</accession>
<keyword evidence="3" id="KW-0592">Phosphate transport</keyword>
<dbReference type="PROSITE" id="PS00211">
    <property type="entry name" value="ABC_TRANSPORTER_1"/>
    <property type="match status" value="1"/>
</dbReference>
<gene>
    <name evidence="9" type="ORF">LX03_08775</name>
</gene>
<dbReference type="InterPro" id="IPR003593">
    <property type="entry name" value="AAA+_ATPase"/>
</dbReference>
<evidence type="ECO:0000256" key="5">
    <source>
        <dbReference type="ARBA" id="ARBA00022840"/>
    </source>
</evidence>
<proteinExistence type="predicted"/>
<dbReference type="InterPro" id="IPR003439">
    <property type="entry name" value="ABC_transporter-like_ATP-bd"/>
</dbReference>
<dbReference type="Pfam" id="PF00005">
    <property type="entry name" value="ABC_tran"/>
    <property type="match status" value="1"/>
</dbReference>
<dbReference type="GO" id="GO:0005315">
    <property type="term" value="F:phosphate transmembrane transporter activity"/>
    <property type="evidence" value="ECO:0007669"/>
    <property type="project" value="InterPro"/>
</dbReference>
<keyword evidence="6" id="KW-1278">Translocase</keyword>
<evidence type="ECO:0000256" key="4">
    <source>
        <dbReference type="ARBA" id="ARBA00022741"/>
    </source>
</evidence>
<keyword evidence="7" id="KW-0472">Membrane</keyword>
<dbReference type="Proteomes" id="UP000030001">
    <property type="component" value="Unassembled WGS sequence"/>
</dbReference>
<evidence type="ECO:0000313" key="10">
    <source>
        <dbReference type="Proteomes" id="UP000030001"/>
    </source>
</evidence>
<dbReference type="PANTHER" id="PTHR43423">
    <property type="entry name" value="ABC TRANSPORTER I FAMILY MEMBER 17"/>
    <property type="match status" value="1"/>
</dbReference>
<dbReference type="PROSITE" id="PS50893">
    <property type="entry name" value="ABC_TRANSPORTER_2"/>
    <property type="match status" value="1"/>
</dbReference>
<keyword evidence="1" id="KW-0813">Transport</keyword>
<evidence type="ECO:0000256" key="1">
    <source>
        <dbReference type="ARBA" id="ARBA00022448"/>
    </source>
</evidence>
<evidence type="ECO:0000256" key="2">
    <source>
        <dbReference type="ARBA" id="ARBA00022475"/>
    </source>
</evidence>
<dbReference type="GO" id="GO:0035435">
    <property type="term" value="P:phosphate ion transmembrane transport"/>
    <property type="evidence" value="ECO:0007669"/>
    <property type="project" value="InterPro"/>
</dbReference>
<sequence>MAEYSFDDTYTLPVKEPLAMQTKNVSVYYGKQTTPSLHQVSMDFAENKITALIGPSGSGKSTYLRCLNRMNDELGRIDGEILYRGINLNSPQVNVYETRREIGMVFQHPNPFAKSIRENITFAPKLYGIKDQQKLDQMVEESLKSVALWDEVKDSLDRSALSLSGGQQQRLCIARSLAMDPKIILMDEPASALDPISTSKLEETMQTLKKDHTIIIVTHNMQQAARCSDYCAFFYLGHVLEFNSTKDIFSNPKIKATNDYVSGNFG</sequence>
<dbReference type="PANTHER" id="PTHR43423:SF10">
    <property type="entry name" value="PHOSPHATE IMPORT ATP-BINDING PROTEIN PSTB 2"/>
    <property type="match status" value="1"/>
</dbReference>
<reference evidence="9 10" key="1">
    <citation type="submission" date="2014-09" db="EMBL/GenBank/DDBJ databases">
        <title>Lactobacillus mucosae CRL573 Genome Sequencing.</title>
        <authorList>
            <person name="Bleckwedel J."/>
            <person name="Teran L.C."/>
            <person name="Bonacina J."/>
            <person name="Saavedra L."/>
            <person name="Mozzi F.B."/>
            <person name="Raya R.R."/>
        </authorList>
    </citation>
    <scope>NUCLEOTIDE SEQUENCE [LARGE SCALE GENOMIC DNA]</scope>
    <source>
        <strain evidence="9 10">CRL573</strain>
    </source>
</reference>
<dbReference type="SMART" id="SM00382">
    <property type="entry name" value="AAA"/>
    <property type="match status" value="1"/>
</dbReference>
<dbReference type="Gene3D" id="3.40.50.300">
    <property type="entry name" value="P-loop containing nucleotide triphosphate hydrolases"/>
    <property type="match status" value="1"/>
</dbReference>
<evidence type="ECO:0000259" key="8">
    <source>
        <dbReference type="PROSITE" id="PS50893"/>
    </source>
</evidence>
<dbReference type="SUPFAM" id="SSF52540">
    <property type="entry name" value="P-loop containing nucleoside triphosphate hydrolases"/>
    <property type="match status" value="1"/>
</dbReference>
<evidence type="ECO:0000256" key="6">
    <source>
        <dbReference type="ARBA" id="ARBA00022967"/>
    </source>
</evidence>
<dbReference type="InterPro" id="IPR017871">
    <property type="entry name" value="ABC_transporter-like_CS"/>
</dbReference>
<organism evidence="9 10">
    <name type="scientific">Limosilactobacillus mucosae</name>
    <name type="common">Lactobacillus mucosae</name>
    <dbReference type="NCBI Taxonomy" id="97478"/>
    <lineage>
        <taxon>Bacteria</taxon>
        <taxon>Bacillati</taxon>
        <taxon>Bacillota</taxon>
        <taxon>Bacilli</taxon>
        <taxon>Lactobacillales</taxon>
        <taxon>Lactobacillaceae</taxon>
        <taxon>Limosilactobacillus</taxon>
    </lineage>
</organism>
<dbReference type="GO" id="GO:0005524">
    <property type="term" value="F:ATP binding"/>
    <property type="evidence" value="ECO:0007669"/>
    <property type="project" value="UniProtKB-KW"/>
</dbReference>
<feature type="domain" description="ABC transporter" evidence="8">
    <location>
        <begin position="20"/>
        <end position="261"/>
    </location>
</feature>
<dbReference type="NCBIfam" id="TIGR00972">
    <property type="entry name" value="3a0107s01c2"/>
    <property type="match status" value="1"/>
</dbReference>
<keyword evidence="2" id="KW-1003">Cell membrane</keyword>
<dbReference type="AlphaFoldDB" id="A0A099YD40"/>
<comment type="caution">
    <text evidence="9">The sequence shown here is derived from an EMBL/GenBank/DDBJ whole genome shotgun (WGS) entry which is preliminary data.</text>
</comment>
<evidence type="ECO:0000256" key="3">
    <source>
        <dbReference type="ARBA" id="ARBA00022592"/>
    </source>
</evidence>
<dbReference type="GO" id="GO:0016887">
    <property type="term" value="F:ATP hydrolysis activity"/>
    <property type="evidence" value="ECO:0007669"/>
    <property type="project" value="InterPro"/>
</dbReference>
<dbReference type="InterPro" id="IPR005670">
    <property type="entry name" value="PstB-like"/>
</dbReference>
<dbReference type="GO" id="GO:0016020">
    <property type="term" value="C:membrane"/>
    <property type="evidence" value="ECO:0007669"/>
    <property type="project" value="InterPro"/>
</dbReference>
<dbReference type="CDD" id="cd03260">
    <property type="entry name" value="ABC_PstB_phosphate_transporter"/>
    <property type="match status" value="1"/>
</dbReference>
<keyword evidence="4" id="KW-0547">Nucleotide-binding</keyword>
<keyword evidence="5 9" id="KW-0067">ATP-binding</keyword>
<name>A0A099YD40_LIMMU</name>